<dbReference type="RefSeq" id="WP_344794481.1">
    <property type="nucleotide sequence ID" value="NZ_BAABBN010000003.1"/>
</dbReference>
<dbReference type="Pfam" id="PF03102">
    <property type="entry name" value="NeuB"/>
    <property type="match status" value="1"/>
</dbReference>
<dbReference type="Gene3D" id="3.90.1210.10">
    <property type="entry name" value="Antifreeze-like/N-acetylneuraminic acid synthase C-terminal domain"/>
    <property type="match status" value="1"/>
</dbReference>
<organism evidence="2 3">
    <name type="scientific">Litoribacillus peritrichatus</name>
    <dbReference type="NCBI Taxonomy" id="718191"/>
    <lineage>
        <taxon>Bacteria</taxon>
        <taxon>Pseudomonadati</taxon>
        <taxon>Pseudomonadota</taxon>
        <taxon>Gammaproteobacteria</taxon>
        <taxon>Oceanospirillales</taxon>
        <taxon>Oceanospirillaceae</taxon>
        <taxon>Litoribacillus</taxon>
    </lineage>
</organism>
<dbReference type="SUPFAM" id="SSF51269">
    <property type="entry name" value="AFP III-like domain"/>
    <property type="match status" value="1"/>
</dbReference>
<dbReference type="PANTHER" id="PTHR42966:SF1">
    <property type="entry name" value="SIALIC ACID SYNTHASE"/>
    <property type="match status" value="1"/>
</dbReference>
<dbReference type="PROSITE" id="PS50844">
    <property type="entry name" value="AFP_LIKE"/>
    <property type="match status" value="1"/>
</dbReference>
<feature type="domain" description="AFP-like" evidence="1">
    <location>
        <begin position="273"/>
        <end position="330"/>
    </location>
</feature>
<gene>
    <name evidence="2" type="primary">neuB_2</name>
    <name evidence="2" type="ORF">GCM10022277_01680</name>
</gene>
<evidence type="ECO:0000259" key="1">
    <source>
        <dbReference type="PROSITE" id="PS50844"/>
    </source>
</evidence>
<dbReference type="EMBL" id="BAABBN010000003">
    <property type="protein sequence ID" value="GAA3910726.1"/>
    <property type="molecule type" value="Genomic_DNA"/>
</dbReference>
<reference evidence="3" key="1">
    <citation type="journal article" date="2019" name="Int. J. Syst. Evol. Microbiol.">
        <title>The Global Catalogue of Microorganisms (GCM) 10K type strain sequencing project: providing services to taxonomists for standard genome sequencing and annotation.</title>
        <authorList>
            <consortium name="The Broad Institute Genomics Platform"/>
            <consortium name="The Broad Institute Genome Sequencing Center for Infectious Disease"/>
            <person name="Wu L."/>
            <person name="Ma J."/>
        </authorList>
    </citation>
    <scope>NUCLEOTIDE SEQUENCE [LARGE SCALE GENOMIC DNA]</scope>
    <source>
        <strain evidence="3">JCM 17551</strain>
    </source>
</reference>
<dbReference type="InterPro" id="IPR006190">
    <property type="entry name" value="SAF_AFP_Neu5Ac"/>
</dbReference>
<dbReference type="PANTHER" id="PTHR42966">
    <property type="entry name" value="N-ACETYLNEURAMINATE SYNTHASE"/>
    <property type="match status" value="1"/>
</dbReference>
<proteinExistence type="predicted"/>
<evidence type="ECO:0000313" key="3">
    <source>
        <dbReference type="Proteomes" id="UP001501565"/>
    </source>
</evidence>
<accession>A0ABP7LZP5</accession>
<protein>
    <submittedName>
        <fullName evidence="2">N-acetylneuraminate synthase</fullName>
    </submittedName>
</protein>
<dbReference type="Proteomes" id="UP001501565">
    <property type="component" value="Unassembled WGS sequence"/>
</dbReference>
<keyword evidence="3" id="KW-1185">Reference proteome</keyword>
<dbReference type="InterPro" id="IPR013132">
    <property type="entry name" value="PseI/NeuA/B-like_N"/>
</dbReference>
<evidence type="ECO:0000313" key="2">
    <source>
        <dbReference type="EMBL" id="GAA3910726.1"/>
    </source>
</evidence>
<comment type="caution">
    <text evidence="2">The sequence shown here is derived from an EMBL/GenBank/DDBJ whole genome shotgun (WGS) entry which is preliminary data.</text>
</comment>
<dbReference type="InterPro" id="IPR013785">
    <property type="entry name" value="Aldolase_TIM"/>
</dbReference>
<sequence length="330" mass="36887">MELIAELGQIHDGSHGEAEKMVEALLKTNVSTIKFQHHLADSESSDKEKFRVSFSRQDSTRQSYWKRMELPIEFLRDVKIEIESRGKKFLCTPFCLEAVDQLESIGVDRYKIGSADAGNPILLKYISETKKPVIISNGFRDMVAIEQAIECLALPLDKISLLHCTTAYPTPLNAVDLGQIQVLKNFNVHSVGLSDHSGSIWPLLFSAAYGAQIGEFHVCWDRRQFAPDAASSLEIREIDLLTQGIDSFYETRMKTPDNILESVNNTKKVFTRSVRLRNDLVSGSKLRLKDLETFKPGGEGLSPSEVMLLIGKTVSANLKVGHVVKGCEFE</sequence>
<dbReference type="Gene3D" id="3.20.20.70">
    <property type="entry name" value="Aldolase class I"/>
    <property type="match status" value="1"/>
</dbReference>
<name>A0ABP7LZP5_9GAMM</name>
<dbReference type="SUPFAM" id="SSF51569">
    <property type="entry name" value="Aldolase"/>
    <property type="match status" value="1"/>
</dbReference>
<dbReference type="InterPro" id="IPR036732">
    <property type="entry name" value="AFP_Neu5c_C_sf"/>
</dbReference>
<dbReference type="InterPro" id="IPR051690">
    <property type="entry name" value="PseI-like"/>
</dbReference>